<evidence type="ECO:0000259" key="1">
    <source>
        <dbReference type="Pfam" id="PF02771"/>
    </source>
</evidence>
<dbReference type="PANTHER" id="PTHR43884:SF12">
    <property type="entry name" value="ISOVALERYL-COA DEHYDROGENASE, MITOCHONDRIAL-RELATED"/>
    <property type="match status" value="1"/>
</dbReference>
<dbReference type="InterPro" id="IPR037069">
    <property type="entry name" value="AcylCoA_DH/ox_N_sf"/>
</dbReference>
<dbReference type="AlphaFoldDB" id="A0A2M8RDE9"/>
<organism evidence="2 3">
    <name type="scientific">Bradyrhizobium forestalis</name>
    <dbReference type="NCBI Taxonomy" id="1419263"/>
    <lineage>
        <taxon>Bacteria</taxon>
        <taxon>Pseudomonadati</taxon>
        <taxon>Pseudomonadota</taxon>
        <taxon>Alphaproteobacteria</taxon>
        <taxon>Hyphomicrobiales</taxon>
        <taxon>Nitrobacteraceae</taxon>
        <taxon>Bradyrhizobium</taxon>
    </lineage>
</organism>
<name>A0A2M8RDE9_9BRAD</name>
<dbReference type="Proteomes" id="UP000231194">
    <property type="component" value="Unassembled WGS sequence"/>
</dbReference>
<comment type="caution">
    <text evidence="2">The sequence shown here is derived from an EMBL/GenBank/DDBJ whole genome shotgun (WGS) entry which is preliminary data.</text>
</comment>
<sequence>MRETIMGSLALSRAEVLDQPAPSIAGEVARIAREQLAPLAAGIDDGSVYPAEVLRKFGAVGAWGSHVPHEGPADLRCAIQAMAVIGEVCGATAFMAWCQNTLVWYAANSTNLKLAKRFGDAFSTGRALGGTGLSNPMKSFFGIEKLKLKGKKVEGGYIVRGALPWVSNLGPDHFFGTIFEREDDQGIARGEPGTVMFLADCSDPAITLTPCKPFLAMDGTGTYGVQFRDAFVPDELILADPAGPFVKKIRAGFILLQAGMALGLIKDCINIMGEVGNPLGHINRYLPQQPVHFRDLAAELEAETMALARDPYNAEETYWRKVIALRLRAGDASVAAAHAAMLHCGARGYLKSHRAQRRLREAYFVAIVTPATKQLRKMLADS</sequence>
<keyword evidence="3" id="KW-1185">Reference proteome</keyword>
<dbReference type="InterPro" id="IPR046373">
    <property type="entry name" value="Acyl-CoA_Oxase/DH_mid-dom_sf"/>
</dbReference>
<dbReference type="EMBL" id="PGVG01000004">
    <property type="protein sequence ID" value="PJG55841.1"/>
    <property type="molecule type" value="Genomic_DNA"/>
</dbReference>
<dbReference type="InterPro" id="IPR036250">
    <property type="entry name" value="AcylCo_DH-like_C"/>
</dbReference>
<dbReference type="InterPro" id="IPR009100">
    <property type="entry name" value="AcylCoA_DH/oxidase_NM_dom_sf"/>
</dbReference>
<proteinExistence type="predicted"/>
<reference evidence="2 3" key="1">
    <citation type="submission" date="2017-11" db="EMBL/GenBank/DDBJ databases">
        <title>Bradyrhizobium forestalis sp. nov., an efficient nitrogen-fixing bacterium isolated from nodules of forest legume species in the Amazon.</title>
        <authorList>
            <person name="Costa E.M."/>
            <person name="Guimaraes A."/>
            <person name="Carvalho T.S."/>
            <person name="Rodrigues T.L."/>
            <person name="Ribeiro P.R.A."/>
            <person name="Lebbe L."/>
            <person name="Willems A."/>
            <person name="Moreira F.M.S."/>
        </authorList>
    </citation>
    <scope>NUCLEOTIDE SEQUENCE [LARGE SCALE GENOMIC DNA]</scope>
    <source>
        <strain evidence="2 3">INPA54B</strain>
    </source>
</reference>
<evidence type="ECO:0000313" key="3">
    <source>
        <dbReference type="Proteomes" id="UP000231194"/>
    </source>
</evidence>
<evidence type="ECO:0000313" key="2">
    <source>
        <dbReference type="EMBL" id="PJG55841.1"/>
    </source>
</evidence>
<dbReference type="OrthoDB" id="2564795at2"/>
<accession>A0A2M8RDE9</accession>
<dbReference type="Gene3D" id="1.10.540.10">
    <property type="entry name" value="Acyl-CoA dehydrogenase/oxidase, N-terminal domain"/>
    <property type="match status" value="1"/>
</dbReference>
<dbReference type="GO" id="GO:0050660">
    <property type="term" value="F:flavin adenine dinucleotide binding"/>
    <property type="evidence" value="ECO:0007669"/>
    <property type="project" value="InterPro"/>
</dbReference>
<dbReference type="PANTHER" id="PTHR43884">
    <property type="entry name" value="ACYL-COA DEHYDROGENASE"/>
    <property type="match status" value="1"/>
</dbReference>
<dbReference type="Gene3D" id="2.40.110.10">
    <property type="entry name" value="Butyryl-CoA Dehydrogenase, subunit A, domain 2"/>
    <property type="match status" value="1"/>
</dbReference>
<protein>
    <submittedName>
        <fullName evidence="2">Acyl-CoA dehydrogenase</fullName>
    </submittedName>
</protein>
<dbReference type="Gene3D" id="1.20.140.10">
    <property type="entry name" value="Butyryl-CoA Dehydrogenase, subunit A, domain 3"/>
    <property type="match status" value="1"/>
</dbReference>
<dbReference type="InterPro" id="IPR013786">
    <property type="entry name" value="AcylCoA_DH/ox_N"/>
</dbReference>
<dbReference type="GO" id="GO:0003995">
    <property type="term" value="F:acyl-CoA dehydrogenase activity"/>
    <property type="evidence" value="ECO:0007669"/>
    <property type="project" value="TreeGrafter"/>
</dbReference>
<dbReference type="SUPFAM" id="SSF47203">
    <property type="entry name" value="Acyl-CoA dehydrogenase C-terminal domain-like"/>
    <property type="match status" value="1"/>
</dbReference>
<dbReference type="Pfam" id="PF02771">
    <property type="entry name" value="Acyl-CoA_dh_N"/>
    <property type="match status" value="1"/>
</dbReference>
<feature type="domain" description="Acyl-CoA dehydrogenase/oxidase N-terminal" evidence="1">
    <location>
        <begin position="25"/>
        <end position="105"/>
    </location>
</feature>
<gene>
    <name evidence="2" type="ORF">CVM73_06720</name>
</gene>
<dbReference type="SUPFAM" id="SSF56645">
    <property type="entry name" value="Acyl-CoA dehydrogenase NM domain-like"/>
    <property type="match status" value="1"/>
</dbReference>